<dbReference type="Proteomes" id="UP000265938">
    <property type="component" value="Unassembled WGS sequence"/>
</dbReference>
<dbReference type="EMBL" id="QYSE01000009">
    <property type="protein sequence ID" value="RJF32067.1"/>
    <property type="molecule type" value="Genomic_DNA"/>
</dbReference>
<protein>
    <submittedName>
        <fullName evidence="1">Uncharacterized protein</fullName>
    </submittedName>
</protein>
<reference evidence="1 2" key="1">
    <citation type="submission" date="2018-09" db="EMBL/GenBank/DDBJ databases">
        <title>Identification of marine bacteria producing industrial enzymes.</title>
        <authorList>
            <person name="Cheng T.H."/>
            <person name="Saidin J."/>
            <person name="Muhd D.D."/>
            <person name="Isa M.N.M."/>
            <person name="Bakar M.F.A."/>
            <person name="Ismail N."/>
        </authorList>
    </citation>
    <scope>NUCLEOTIDE SEQUENCE [LARGE SCALE GENOMIC DNA]</scope>
    <source>
        <strain evidence="1 2">MNAD 1.6</strain>
    </source>
</reference>
<evidence type="ECO:0000313" key="1">
    <source>
        <dbReference type="EMBL" id="RJF32067.1"/>
    </source>
</evidence>
<name>A0A3A3EGL8_9GAMM</name>
<accession>A0A3A3EGL8</accession>
<gene>
    <name evidence="1" type="ORF">D4741_20055</name>
</gene>
<organism evidence="1 2">
    <name type="scientific">Pseudoalteromonas gelatinilytica</name>
    <dbReference type="NCBI Taxonomy" id="1703256"/>
    <lineage>
        <taxon>Bacteria</taxon>
        <taxon>Pseudomonadati</taxon>
        <taxon>Pseudomonadota</taxon>
        <taxon>Gammaproteobacteria</taxon>
        <taxon>Alteromonadales</taxon>
        <taxon>Pseudoalteromonadaceae</taxon>
        <taxon>Pseudoalteromonas</taxon>
    </lineage>
</organism>
<dbReference type="AlphaFoldDB" id="A0A3A3EGL8"/>
<comment type="caution">
    <text evidence="1">The sequence shown here is derived from an EMBL/GenBank/DDBJ whole genome shotgun (WGS) entry which is preliminary data.</text>
</comment>
<proteinExistence type="predicted"/>
<evidence type="ECO:0000313" key="2">
    <source>
        <dbReference type="Proteomes" id="UP000265938"/>
    </source>
</evidence>
<sequence length="61" mass="6928">MDLYTLHLVSTMKTELLAIAIMIETDNKCTKENIKESLLDLITRELEGYEVSLLNRNTGKG</sequence>